<proteinExistence type="inferred from homology"/>
<dbReference type="Proteomes" id="UP000366872">
    <property type="component" value="Unassembled WGS sequence"/>
</dbReference>
<dbReference type="AlphaFoldDB" id="A0A6C2TXM9"/>
<gene>
    <name evidence="9" type="primary">atsA_32</name>
    <name evidence="9" type="ORF">PDESU_00899</name>
</gene>
<dbReference type="PANTHER" id="PTHR42693:SF42">
    <property type="entry name" value="ARYLSULFATASE G"/>
    <property type="match status" value="1"/>
</dbReference>
<dbReference type="InterPro" id="IPR017850">
    <property type="entry name" value="Alkaline_phosphatase_core_sf"/>
</dbReference>
<evidence type="ECO:0000313" key="9">
    <source>
        <dbReference type="EMBL" id="VGO12347.1"/>
    </source>
</evidence>
<dbReference type="GO" id="GO:0004065">
    <property type="term" value="F:arylsulfatase activity"/>
    <property type="evidence" value="ECO:0007669"/>
    <property type="project" value="TreeGrafter"/>
</dbReference>
<evidence type="ECO:0000256" key="1">
    <source>
        <dbReference type="ARBA" id="ARBA00001913"/>
    </source>
</evidence>
<dbReference type="CDD" id="cd16144">
    <property type="entry name" value="ARS_like"/>
    <property type="match status" value="1"/>
</dbReference>
<dbReference type="Pfam" id="PF00884">
    <property type="entry name" value="Sulfatase"/>
    <property type="match status" value="1"/>
</dbReference>
<dbReference type="PANTHER" id="PTHR42693">
    <property type="entry name" value="ARYLSULFATASE FAMILY MEMBER"/>
    <property type="match status" value="1"/>
</dbReference>
<comment type="similarity">
    <text evidence="2">Belongs to the sulfatase family.</text>
</comment>
<protein>
    <submittedName>
        <fullName evidence="9">Arylsulfatase</fullName>
    </submittedName>
</protein>
<evidence type="ECO:0000259" key="8">
    <source>
        <dbReference type="Pfam" id="PF00884"/>
    </source>
</evidence>
<dbReference type="InterPro" id="IPR050738">
    <property type="entry name" value="Sulfatase"/>
</dbReference>
<evidence type="ECO:0000256" key="5">
    <source>
        <dbReference type="ARBA" id="ARBA00022801"/>
    </source>
</evidence>
<dbReference type="EMBL" id="CAAHFG010000001">
    <property type="protein sequence ID" value="VGO12347.1"/>
    <property type="molecule type" value="Genomic_DNA"/>
</dbReference>
<evidence type="ECO:0000256" key="2">
    <source>
        <dbReference type="ARBA" id="ARBA00008779"/>
    </source>
</evidence>
<dbReference type="Gene3D" id="3.30.1120.10">
    <property type="match status" value="1"/>
</dbReference>
<dbReference type="GO" id="GO:0046872">
    <property type="term" value="F:metal ion binding"/>
    <property type="evidence" value="ECO:0007669"/>
    <property type="project" value="UniProtKB-KW"/>
</dbReference>
<evidence type="ECO:0000256" key="4">
    <source>
        <dbReference type="ARBA" id="ARBA00022729"/>
    </source>
</evidence>
<comment type="cofactor">
    <cofactor evidence="1">
        <name>Ca(2+)</name>
        <dbReference type="ChEBI" id="CHEBI:29108"/>
    </cofactor>
</comment>
<accession>A0A6C2TXM9</accession>
<feature type="signal peptide" evidence="7">
    <location>
        <begin position="1"/>
        <end position="19"/>
    </location>
</feature>
<sequence>MNRLLSVILCAGFVCSVLAVERKPNVIIFYVDDMGWAGVGSYGCGFIDTPEIDRLASDGVRFTNAYSPAPNCSPSRASMLTGLYPPRHGITQYLPGNKAKQNYKKRPMEQADLPPGLDPKFTTLADVFKAGDYATASMGKWHLGGENYSPEKQGFDVVVGGTDEGHHSKVFPPYLKDPDALKGDPDEHITHCLQRNALTFIEQHADEPFFFYMPFYSVHTPFGGNKALQAKYDRRFPDDKKKADYCAMTEGVDQFVGAVRAKLKELEIDQNTLIVFTSDNGGVFDETCEALREKKGHVFEGGIRVPCILAGKGVKGGRVSDIPINHIDFMPTLAGIAGLEAPAGDGVDLRPILEGAGKIPERDLFWHYPHYANSGGKPGSVIRRGDYKLIHLYENDAWELYNLNEDLAESSDLAKEQPERTAIMRKALESWLQEMGAVIPKRR</sequence>
<dbReference type="Gene3D" id="3.40.720.10">
    <property type="entry name" value="Alkaline Phosphatase, subunit A"/>
    <property type="match status" value="1"/>
</dbReference>
<organism evidence="9 10">
    <name type="scientific">Pontiella desulfatans</name>
    <dbReference type="NCBI Taxonomy" id="2750659"/>
    <lineage>
        <taxon>Bacteria</taxon>
        <taxon>Pseudomonadati</taxon>
        <taxon>Kiritimatiellota</taxon>
        <taxon>Kiritimatiellia</taxon>
        <taxon>Kiritimatiellales</taxon>
        <taxon>Pontiellaceae</taxon>
        <taxon>Pontiella</taxon>
    </lineage>
</organism>
<name>A0A6C2TXM9_PONDE</name>
<evidence type="ECO:0000313" key="10">
    <source>
        <dbReference type="Proteomes" id="UP000366872"/>
    </source>
</evidence>
<keyword evidence="4 7" id="KW-0732">Signal</keyword>
<keyword evidence="3" id="KW-0479">Metal-binding</keyword>
<feature type="domain" description="Sulfatase N-terminal" evidence="8">
    <location>
        <begin position="24"/>
        <end position="338"/>
    </location>
</feature>
<dbReference type="RefSeq" id="WP_136078021.1">
    <property type="nucleotide sequence ID" value="NZ_CAAHFG010000001.1"/>
</dbReference>
<evidence type="ECO:0000256" key="6">
    <source>
        <dbReference type="ARBA" id="ARBA00022837"/>
    </source>
</evidence>
<dbReference type="SUPFAM" id="SSF53649">
    <property type="entry name" value="Alkaline phosphatase-like"/>
    <property type="match status" value="1"/>
</dbReference>
<keyword evidence="5" id="KW-0378">Hydrolase</keyword>
<keyword evidence="10" id="KW-1185">Reference proteome</keyword>
<keyword evidence="6" id="KW-0106">Calcium</keyword>
<dbReference type="InterPro" id="IPR000917">
    <property type="entry name" value="Sulfatase_N"/>
</dbReference>
<feature type="chain" id="PRO_5028826305" evidence="7">
    <location>
        <begin position="20"/>
        <end position="443"/>
    </location>
</feature>
<reference evidence="9 10" key="1">
    <citation type="submission" date="2019-04" db="EMBL/GenBank/DDBJ databases">
        <authorList>
            <person name="Van Vliet M D."/>
        </authorList>
    </citation>
    <scope>NUCLEOTIDE SEQUENCE [LARGE SCALE GENOMIC DNA]</scope>
    <source>
        <strain evidence="9 10">F1</strain>
    </source>
</reference>
<evidence type="ECO:0000256" key="7">
    <source>
        <dbReference type="SAM" id="SignalP"/>
    </source>
</evidence>
<evidence type="ECO:0000256" key="3">
    <source>
        <dbReference type="ARBA" id="ARBA00022723"/>
    </source>
</evidence>